<evidence type="ECO:0000313" key="5">
    <source>
        <dbReference type="EMBL" id="EAU85154.1"/>
    </source>
</evidence>
<dbReference type="SUPFAM" id="SSF52540">
    <property type="entry name" value="P-loop containing nucleoside triphosphate hydrolases"/>
    <property type="match status" value="1"/>
</dbReference>
<keyword evidence="5" id="KW-0418">Kinase</keyword>
<dbReference type="VEuPathDB" id="FungiDB:CC1G_06170"/>
<feature type="transmembrane region" description="Helical" evidence="4">
    <location>
        <begin position="201"/>
        <end position="226"/>
    </location>
</feature>
<name>A8NV25_COPC7</name>
<dbReference type="GO" id="GO:0015937">
    <property type="term" value="P:coenzyme A biosynthetic process"/>
    <property type="evidence" value="ECO:0007669"/>
    <property type="project" value="InterPro"/>
</dbReference>
<sequence length="240" mass="26624">MLVVGLTGGIATGKSTVSTLLKARNIPIIDADLLARQVVEPGTPALAKIKQTFGDEVILPNGALDRKKLGSVIFNDEAKRKQLNNIVHPAVRKAMLFEVVRSWANGEKYCILDVPLLIEGPLWRLVGLVVVVYCSEELQLQRLVSRDSCSREDALSRIHSQLPIADKVAYADVVLDNSGNKAELEKQVDALVQRLDKEVGWTWIVGYMFPPFGFVSAILVLLWRFLKTLVKPPSRRAKTD</sequence>
<accession>A8NV25</accession>
<dbReference type="KEGG" id="cci:CC1G_06170"/>
<dbReference type="Proteomes" id="UP000001861">
    <property type="component" value="Unassembled WGS sequence"/>
</dbReference>
<keyword evidence="5" id="KW-0808">Transferase</keyword>
<dbReference type="InParanoid" id="A8NV25"/>
<dbReference type="Gene3D" id="3.40.50.300">
    <property type="entry name" value="P-loop containing nucleotide triphosphate hydrolases"/>
    <property type="match status" value="1"/>
</dbReference>
<dbReference type="RefSeq" id="XP_001836583.1">
    <property type="nucleotide sequence ID" value="XM_001836531.2"/>
</dbReference>
<evidence type="ECO:0000256" key="2">
    <source>
        <dbReference type="ARBA" id="ARBA00022741"/>
    </source>
</evidence>
<dbReference type="HAMAP" id="MF_00376">
    <property type="entry name" value="Dephospho_CoA_kinase"/>
    <property type="match status" value="1"/>
</dbReference>
<keyword evidence="2" id="KW-0547">Nucleotide-binding</keyword>
<proteinExistence type="inferred from homology"/>
<dbReference type="GO" id="GO:0004140">
    <property type="term" value="F:dephospho-CoA kinase activity"/>
    <property type="evidence" value="ECO:0007669"/>
    <property type="project" value="InterPro"/>
</dbReference>
<evidence type="ECO:0000256" key="1">
    <source>
        <dbReference type="ARBA" id="ARBA00009018"/>
    </source>
</evidence>
<keyword evidence="4" id="KW-0472">Membrane</keyword>
<comment type="similarity">
    <text evidence="1">Belongs to the CoaE family.</text>
</comment>
<dbReference type="AlphaFoldDB" id="A8NV25"/>
<dbReference type="GeneID" id="6013130"/>
<dbReference type="GO" id="GO:0005737">
    <property type="term" value="C:cytoplasm"/>
    <property type="evidence" value="ECO:0007669"/>
    <property type="project" value="UniProtKB-ARBA"/>
</dbReference>
<keyword evidence="4" id="KW-0812">Transmembrane</keyword>
<dbReference type="CDD" id="cd02022">
    <property type="entry name" value="DPCK"/>
    <property type="match status" value="1"/>
</dbReference>
<dbReference type="InterPro" id="IPR001977">
    <property type="entry name" value="Depp_CoAkinase"/>
</dbReference>
<organism evidence="5 6">
    <name type="scientific">Coprinopsis cinerea (strain Okayama-7 / 130 / ATCC MYA-4618 / FGSC 9003)</name>
    <name type="common">Inky cap fungus</name>
    <name type="synonym">Hormographiella aspergillata</name>
    <dbReference type="NCBI Taxonomy" id="240176"/>
    <lineage>
        <taxon>Eukaryota</taxon>
        <taxon>Fungi</taxon>
        <taxon>Dikarya</taxon>
        <taxon>Basidiomycota</taxon>
        <taxon>Agaricomycotina</taxon>
        <taxon>Agaricomycetes</taxon>
        <taxon>Agaricomycetidae</taxon>
        <taxon>Agaricales</taxon>
        <taxon>Agaricineae</taxon>
        <taxon>Psathyrellaceae</taxon>
        <taxon>Coprinopsis</taxon>
    </lineage>
</organism>
<dbReference type="FunFam" id="3.40.50.300:FF:000485">
    <property type="entry name" value="Dephospho-CoA kinase CAB5"/>
    <property type="match status" value="1"/>
</dbReference>
<dbReference type="Pfam" id="PF01121">
    <property type="entry name" value="CoaE"/>
    <property type="match status" value="1"/>
</dbReference>
<dbReference type="GO" id="GO:0005524">
    <property type="term" value="F:ATP binding"/>
    <property type="evidence" value="ECO:0007669"/>
    <property type="project" value="UniProtKB-KW"/>
</dbReference>
<dbReference type="STRING" id="240176.A8NV25"/>
<dbReference type="NCBIfam" id="TIGR00152">
    <property type="entry name" value="dephospho-CoA kinase"/>
    <property type="match status" value="1"/>
</dbReference>
<dbReference type="EMBL" id="AACS02000004">
    <property type="protein sequence ID" value="EAU85154.1"/>
    <property type="molecule type" value="Genomic_DNA"/>
</dbReference>
<dbReference type="eggNOG" id="KOG3220">
    <property type="taxonomic scope" value="Eukaryota"/>
</dbReference>
<protein>
    <submittedName>
        <fullName evidence="5">Dephospho-CoA kinase</fullName>
    </submittedName>
</protein>
<dbReference type="PANTHER" id="PTHR10695:SF46">
    <property type="entry name" value="BIFUNCTIONAL COENZYME A SYNTHASE-RELATED"/>
    <property type="match status" value="1"/>
</dbReference>
<dbReference type="OMA" id="CQMDIEQ"/>
<comment type="caution">
    <text evidence="5">The sequence shown here is derived from an EMBL/GenBank/DDBJ whole genome shotgun (WGS) entry which is preliminary data.</text>
</comment>
<evidence type="ECO:0000256" key="4">
    <source>
        <dbReference type="SAM" id="Phobius"/>
    </source>
</evidence>
<gene>
    <name evidence="5" type="ORF">CC1G_06170</name>
</gene>
<dbReference type="OrthoDB" id="247245at2759"/>
<dbReference type="FunCoup" id="A8NV25">
    <property type="interactions" value="210"/>
</dbReference>
<keyword evidence="3" id="KW-0067">ATP-binding</keyword>
<dbReference type="PROSITE" id="PS51219">
    <property type="entry name" value="DPCK"/>
    <property type="match status" value="1"/>
</dbReference>
<evidence type="ECO:0000313" key="6">
    <source>
        <dbReference type="Proteomes" id="UP000001861"/>
    </source>
</evidence>
<evidence type="ECO:0000256" key="3">
    <source>
        <dbReference type="ARBA" id="ARBA00022840"/>
    </source>
</evidence>
<keyword evidence="4" id="KW-1133">Transmembrane helix</keyword>
<keyword evidence="6" id="KW-1185">Reference proteome</keyword>
<reference evidence="5 6" key="1">
    <citation type="journal article" date="2010" name="Proc. Natl. Acad. Sci. U.S.A.">
        <title>Insights into evolution of multicellular fungi from the assembled chromosomes of the mushroom Coprinopsis cinerea (Coprinus cinereus).</title>
        <authorList>
            <person name="Stajich J.E."/>
            <person name="Wilke S.K."/>
            <person name="Ahren D."/>
            <person name="Au C.H."/>
            <person name="Birren B.W."/>
            <person name="Borodovsky M."/>
            <person name="Burns C."/>
            <person name="Canback B."/>
            <person name="Casselton L.A."/>
            <person name="Cheng C.K."/>
            <person name="Deng J."/>
            <person name="Dietrich F.S."/>
            <person name="Fargo D.C."/>
            <person name="Farman M.L."/>
            <person name="Gathman A.C."/>
            <person name="Goldberg J."/>
            <person name="Guigo R."/>
            <person name="Hoegger P.J."/>
            <person name="Hooker J.B."/>
            <person name="Huggins A."/>
            <person name="James T.Y."/>
            <person name="Kamada T."/>
            <person name="Kilaru S."/>
            <person name="Kodira C."/>
            <person name="Kues U."/>
            <person name="Kupfer D."/>
            <person name="Kwan H.S."/>
            <person name="Lomsadze A."/>
            <person name="Li W."/>
            <person name="Lilly W.W."/>
            <person name="Ma L.J."/>
            <person name="Mackey A.J."/>
            <person name="Manning G."/>
            <person name="Martin F."/>
            <person name="Muraguchi H."/>
            <person name="Natvig D.O."/>
            <person name="Palmerini H."/>
            <person name="Ramesh M.A."/>
            <person name="Rehmeyer C.J."/>
            <person name="Roe B.A."/>
            <person name="Shenoy N."/>
            <person name="Stanke M."/>
            <person name="Ter-Hovhannisyan V."/>
            <person name="Tunlid A."/>
            <person name="Velagapudi R."/>
            <person name="Vision T.J."/>
            <person name="Zeng Q."/>
            <person name="Zolan M.E."/>
            <person name="Pukkila P.J."/>
        </authorList>
    </citation>
    <scope>NUCLEOTIDE SEQUENCE [LARGE SCALE GENOMIC DNA]</scope>
    <source>
        <strain evidence="6">Okayama-7 / 130 / ATCC MYA-4618 / FGSC 9003</strain>
    </source>
</reference>
<dbReference type="PANTHER" id="PTHR10695">
    <property type="entry name" value="DEPHOSPHO-COA KINASE-RELATED"/>
    <property type="match status" value="1"/>
</dbReference>
<dbReference type="InterPro" id="IPR027417">
    <property type="entry name" value="P-loop_NTPase"/>
</dbReference>